<organism evidence="1 2">
    <name type="scientific">Pseudomonas syringae pv. coriandricola</name>
    <dbReference type="NCBI Taxonomy" id="264453"/>
    <lineage>
        <taxon>Bacteria</taxon>
        <taxon>Pseudomonadati</taxon>
        <taxon>Pseudomonadota</taxon>
        <taxon>Gammaproteobacteria</taxon>
        <taxon>Pseudomonadales</taxon>
        <taxon>Pseudomonadaceae</taxon>
        <taxon>Pseudomonas</taxon>
    </lineage>
</organism>
<dbReference type="AlphaFoldDB" id="A0A3M3JJC0"/>
<dbReference type="RefSeq" id="WP_122235073.1">
    <property type="nucleotide sequence ID" value="NZ_RBOV01000227.1"/>
</dbReference>
<reference evidence="1 2" key="1">
    <citation type="submission" date="2018-08" db="EMBL/GenBank/DDBJ databases">
        <title>Recombination of ecologically and evolutionarily significant loci maintains genetic cohesion in the Pseudomonas syringae species complex.</title>
        <authorList>
            <person name="Dillon M."/>
            <person name="Thakur S."/>
            <person name="Almeida R.N.D."/>
            <person name="Weir B.S."/>
            <person name="Guttman D.S."/>
        </authorList>
    </citation>
    <scope>NUCLEOTIDE SEQUENCE [LARGE SCALE GENOMIC DNA]</scope>
    <source>
        <strain evidence="1 2">ICMP 12341</strain>
    </source>
</reference>
<accession>A0A3M3JJC0</accession>
<dbReference type="EMBL" id="RBOV01000227">
    <property type="protein sequence ID" value="RMN10863.1"/>
    <property type="molecule type" value="Genomic_DNA"/>
</dbReference>
<gene>
    <name evidence="1" type="ORF">ALQ65_01006</name>
</gene>
<sequence length="168" mass="19488">MYYKKYSQEIIDGLVNVAVSAPPIIKPSVHLNRLYRTVSIGMYDSFQASQPYIKNISVAANNKDALHKLELEAKDVLTGLFIKIIQDIDNFENKTLEQKMSKITQYMFLEVPPFHYINLEKNMRLDSSQEILDYIHLTKPLRKDFRDKYQAEIKMLGGLVKAAEMLKN</sequence>
<protein>
    <submittedName>
        <fullName evidence="1">Uncharacterized protein</fullName>
    </submittedName>
</protein>
<name>A0A3M3JJC0_9PSED</name>
<evidence type="ECO:0000313" key="1">
    <source>
        <dbReference type="EMBL" id="RMN10863.1"/>
    </source>
</evidence>
<proteinExistence type="predicted"/>
<dbReference type="Proteomes" id="UP000271468">
    <property type="component" value="Unassembled WGS sequence"/>
</dbReference>
<evidence type="ECO:0000313" key="2">
    <source>
        <dbReference type="Proteomes" id="UP000271468"/>
    </source>
</evidence>
<comment type="caution">
    <text evidence="1">The sequence shown here is derived from an EMBL/GenBank/DDBJ whole genome shotgun (WGS) entry which is preliminary data.</text>
</comment>